<sequence>MNDVQKQASHCNDKKTVSKRVQELSSELFFGVFVKDCGPLDSEAMVMGVLDQSFDVLVLRYGVQKRIYCKSVVGLDNFHHRKVGKQSMLTLVWTPEDPEKPPVEQGEWVWVDSDIGVPIGARLKVTPSGQRLLVNDEGKEQSLSPEQEASLKIMHPTSVEGVDDMIKLGDMNEAGVLRNLLLRHKQGIIYTYTGSVLVAVNPYQDFPFYSEEQVKLYHGRKLGELPPHIFAIAESSYTFGNAKTIRNDNSSRFGKYLEIFFNKDGVIEGARVEQYLLEKSRVCHQAPEERNYHMFYCMLAGITEEEKKTLNLGDATEYTFLNKGHCIRCDGRDDAKDYKRICLAMKILTFSEKECQDILKLLAAILHLGNVCFEGQTENNLETSNVSKSQHFSMAASLLEVKKSSLAKSLTHRSLMTTTERVTKPLSSQQASDCRDAFVKAIYNKLFIWIVGKINSVIHKRLTKKNPSSFLSIGLLDIFGFENFHTNRYSFFTHALQ</sequence>
<proteinExistence type="predicted"/>
<organism evidence="1 2">
    <name type="scientific">Larimichthys crocea</name>
    <name type="common">Large yellow croaker</name>
    <name type="synonym">Pseudosciaena crocea</name>
    <dbReference type="NCBI Taxonomy" id="215358"/>
    <lineage>
        <taxon>Eukaryota</taxon>
        <taxon>Metazoa</taxon>
        <taxon>Chordata</taxon>
        <taxon>Craniata</taxon>
        <taxon>Vertebrata</taxon>
        <taxon>Euteleostomi</taxon>
        <taxon>Actinopterygii</taxon>
        <taxon>Neopterygii</taxon>
        <taxon>Teleostei</taxon>
        <taxon>Neoteleostei</taxon>
        <taxon>Acanthomorphata</taxon>
        <taxon>Eupercaria</taxon>
        <taxon>Sciaenidae</taxon>
        <taxon>Larimichthys</taxon>
    </lineage>
</organism>
<evidence type="ECO:0000313" key="1">
    <source>
        <dbReference type="EMBL" id="TMS09760.1"/>
    </source>
</evidence>
<protein>
    <submittedName>
        <fullName evidence="1">Uncharacterized protein</fullName>
    </submittedName>
</protein>
<reference evidence="1" key="1">
    <citation type="submission" date="2018-11" db="EMBL/GenBank/DDBJ databases">
        <title>The sequence and de novo assembly of Larimichthys crocea genome using PacBio and Hi-C technologies.</title>
        <authorList>
            <person name="Xu P."/>
            <person name="Chen B."/>
            <person name="Zhou Z."/>
            <person name="Ke Q."/>
            <person name="Wu Y."/>
            <person name="Bai H."/>
            <person name="Pu F."/>
        </authorList>
    </citation>
    <scope>NUCLEOTIDE SEQUENCE</scope>
    <source>
        <tissue evidence="1">Muscle</tissue>
    </source>
</reference>
<dbReference type="Proteomes" id="UP000793456">
    <property type="component" value="Chromosome XV"/>
</dbReference>
<gene>
    <name evidence="1" type="ORF">E3U43_002419</name>
</gene>
<evidence type="ECO:0000313" key="2">
    <source>
        <dbReference type="Proteomes" id="UP000793456"/>
    </source>
</evidence>
<comment type="caution">
    <text evidence="1">The sequence shown here is derived from an EMBL/GenBank/DDBJ whole genome shotgun (WGS) entry which is preliminary data.</text>
</comment>
<accession>A0ACD3QRI6</accession>
<keyword evidence="2" id="KW-1185">Reference proteome</keyword>
<dbReference type="EMBL" id="CM011688">
    <property type="protein sequence ID" value="TMS09760.1"/>
    <property type="molecule type" value="Genomic_DNA"/>
</dbReference>
<name>A0ACD3QRI6_LARCR</name>